<comment type="caution">
    <text evidence="3">The sequence shown here is derived from an EMBL/GenBank/DDBJ whole genome shotgun (WGS) entry which is preliminary data.</text>
</comment>
<sequence length="306" mass="34328">MSSVSLPSAPVAAHPSLPAEAAHATSACLNCGHPVPDRFCGRCGQDAHHTHRFTMADMPHDVLHSIWHVDKGILYTLRTMIRRPGPTIREYLAGKRVDHFRPLALLFFITGVYALLSSVLHINMLPPRDPAMPEVAYQLQASSTTFFMKYLSWFYVATVPAWALAARLFLRRGGYNYAECLIIAAFITAINNFITLLLMPVTYVYSGTPQIQTFSFYAILLVIGYASWAYGNLLHHTALGWLSRLWRGFLTFMLGYLMLSLVGVVVVFALNWSSIKQSVKQQARAKQEQQRTTTGTRPPRTTPQPQ</sequence>
<evidence type="ECO:0000256" key="1">
    <source>
        <dbReference type="SAM" id="MobiDB-lite"/>
    </source>
</evidence>
<keyword evidence="2" id="KW-0812">Transmembrane</keyword>
<reference evidence="3 4" key="1">
    <citation type="submission" date="2018-12" db="EMBL/GenBank/DDBJ databases">
        <authorList>
            <person name="Feng G."/>
            <person name="Zhu H."/>
        </authorList>
    </citation>
    <scope>NUCLEOTIDE SEQUENCE [LARGE SCALE GENOMIC DNA]</scope>
    <source>
        <strain evidence="3 4">LMG 26000</strain>
    </source>
</reference>
<dbReference type="OrthoDB" id="7446256at2"/>
<feature type="transmembrane region" description="Helical" evidence="2">
    <location>
        <begin position="245"/>
        <end position="272"/>
    </location>
</feature>
<keyword evidence="2" id="KW-1133">Transmembrane helix</keyword>
<feature type="transmembrane region" description="Helical" evidence="2">
    <location>
        <begin position="182"/>
        <end position="205"/>
    </location>
</feature>
<feature type="region of interest" description="Disordered" evidence="1">
    <location>
        <begin position="283"/>
        <end position="306"/>
    </location>
</feature>
<dbReference type="AlphaFoldDB" id="A0A428KCU2"/>
<evidence type="ECO:0000256" key="2">
    <source>
        <dbReference type="SAM" id="Phobius"/>
    </source>
</evidence>
<protein>
    <submittedName>
        <fullName evidence="3">DUF3667 domain-containing protein</fullName>
    </submittedName>
</protein>
<name>A0A428KCU2_9BACT</name>
<proteinExistence type="predicted"/>
<accession>A0A428KCU2</accession>
<feature type="transmembrane region" description="Helical" evidence="2">
    <location>
        <begin position="103"/>
        <end position="122"/>
    </location>
</feature>
<organism evidence="3 4">
    <name type="scientific">Hymenobacter perfusus</name>
    <dbReference type="NCBI Taxonomy" id="1236770"/>
    <lineage>
        <taxon>Bacteria</taxon>
        <taxon>Pseudomonadati</taxon>
        <taxon>Bacteroidota</taxon>
        <taxon>Cytophagia</taxon>
        <taxon>Cytophagales</taxon>
        <taxon>Hymenobacteraceae</taxon>
        <taxon>Hymenobacter</taxon>
    </lineage>
</organism>
<keyword evidence="4" id="KW-1185">Reference proteome</keyword>
<feature type="compositionally biased region" description="Low complexity" evidence="1">
    <location>
        <begin position="283"/>
        <end position="299"/>
    </location>
</feature>
<keyword evidence="2" id="KW-0472">Membrane</keyword>
<dbReference type="Proteomes" id="UP000270291">
    <property type="component" value="Unassembled WGS sequence"/>
</dbReference>
<feature type="transmembrane region" description="Helical" evidence="2">
    <location>
        <begin position="211"/>
        <end position="233"/>
    </location>
</feature>
<evidence type="ECO:0000313" key="3">
    <source>
        <dbReference type="EMBL" id="RSK44220.1"/>
    </source>
</evidence>
<dbReference type="RefSeq" id="WP_125436383.1">
    <property type="nucleotide sequence ID" value="NZ_RWIU01000002.1"/>
</dbReference>
<dbReference type="InterPro" id="IPR022134">
    <property type="entry name" value="DUF3667"/>
</dbReference>
<dbReference type="EMBL" id="RWIU01000002">
    <property type="protein sequence ID" value="RSK44220.1"/>
    <property type="molecule type" value="Genomic_DNA"/>
</dbReference>
<dbReference type="Pfam" id="PF12412">
    <property type="entry name" value="DUF3667"/>
    <property type="match status" value="1"/>
</dbReference>
<gene>
    <name evidence="3" type="ORF">EI293_06670</name>
</gene>
<feature type="transmembrane region" description="Helical" evidence="2">
    <location>
        <begin position="150"/>
        <end position="170"/>
    </location>
</feature>
<evidence type="ECO:0000313" key="4">
    <source>
        <dbReference type="Proteomes" id="UP000270291"/>
    </source>
</evidence>